<sequence length="29" mass="2888">MVIDAVRVAMASIIGAQARAIHAGAGQPL</sequence>
<reference evidence="1 2" key="1">
    <citation type="submission" date="2019-09" db="EMBL/GenBank/DDBJ databases">
        <authorList>
            <person name="Depoorter E."/>
        </authorList>
    </citation>
    <scope>NUCLEOTIDE SEQUENCE [LARGE SCALE GENOMIC DNA]</scope>
    <source>
        <strain evidence="1">LMG 6863</strain>
    </source>
</reference>
<organism evidence="1 2">
    <name type="scientific">Burkholderia lata (strain ATCC 17760 / DSM 23089 / LMG 22485 / NCIMB 9086 / R18194 / 383)</name>
    <dbReference type="NCBI Taxonomy" id="482957"/>
    <lineage>
        <taxon>Bacteria</taxon>
        <taxon>Pseudomonadati</taxon>
        <taxon>Pseudomonadota</taxon>
        <taxon>Betaproteobacteria</taxon>
        <taxon>Burkholderiales</taxon>
        <taxon>Burkholderiaceae</taxon>
        <taxon>Burkholderia</taxon>
        <taxon>Burkholderia cepacia complex</taxon>
    </lineage>
</organism>
<dbReference type="Proteomes" id="UP000494170">
    <property type="component" value="Unassembled WGS sequence"/>
</dbReference>
<gene>
    <name evidence="1" type="ORF">BLA6863_05921</name>
</gene>
<protein>
    <submittedName>
        <fullName evidence="1">Uncharacterized protein</fullName>
    </submittedName>
</protein>
<proteinExistence type="predicted"/>
<evidence type="ECO:0000313" key="2">
    <source>
        <dbReference type="Proteomes" id="UP000494170"/>
    </source>
</evidence>
<dbReference type="EMBL" id="CABVPY010000052">
    <property type="protein sequence ID" value="VWC22022.1"/>
    <property type="molecule type" value="Genomic_DNA"/>
</dbReference>
<accession>A0A6P2QP96</accession>
<evidence type="ECO:0000313" key="1">
    <source>
        <dbReference type="EMBL" id="VWC22022.1"/>
    </source>
</evidence>
<name>A0A6P2QP96_BURL3</name>
<dbReference type="AlphaFoldDB" id="A0A6P2QP96"/>